<keyword evidence="2" id="KW-1185">Reference proteome</keyword>
<dbReference type="Proteomes" id="UP001165396">
    <property type="component" value="Unassembled WGS sequence"/>
</dbReference>
<accession>A0ABT1YWV3</accession>
<gene>
    <name evidence="1" type="ORF">NTA49_02230</name>
</gene>
<proteinExistence type="predicted"/>
<dbReference type="EMBL" id="JANKJG010000001">
    <property type="protein sequence ID" value="MCR8825347.1"/>
    <property type="molecule type" value="Genomic_DNA"/>
</dbReference>
<comment type="caution">
    <text evidence="1">The sequence shown here is derived from an EMBL/GenBank/DDBJ whole genome shotgun (WGS) entry which is preliminary data.</text>
</comment>
<dbReference type="RefSeq" id="WP_258293017.1">
    <property type="nucleotide sequence ID" value="NZ_JANKJG010000001.1"/>
</dbReference>
<reference evidence="1" key="1">
    <citation type="submission" date="2022-07" db="EMBL/GenBank/DDBJ databases">
        <title>Pseudosulfitobacter sp. strain AP-MA-4, whole genome sequence.</title>
        <authorList>
            <person name="Jiang Y."/>
        </authorList>
    </citation>
    <scope>NUCLEOTIDE SEQUENCE</scope>
    <source>
        <strain evidence="1">AP-MA-4</strain>
    </source>
</reference>
<evidence type="ECO:0000313" key="2">
    <source>
        <dbReference type="Proteomes" id="UP001165396"/>
    </source>
</evidence>
<organism evidence="1 2">
    <name type="scientific">Pseudosulfitobacter koreensis</name>
    <dbReference type="NCBI Taxonomy" id="2968472"/>
    <lineage>
        <taxon>Bacteria</taxon>
        <taxon>Pseudomonadati</taxon>
        <taxon>Pseudomonadota</taxon>
        <taxon>Alphaproteobacteria</taxon>
        <taxon>Rhodobacterales</taxon>
        <taxon>Roseobacteraceae</taxon>
        <taxon>Pseudosulfitobacter</taxon>
    </lineage>
</organism>
<name>A0ABT1YWV3_9RHOB</name>
<evidence type="ECO:0000313" key="1">
    <source>
        <dbReference type="EMBL" id="MCR8825347.1"/>
    </source>
</evidence>
<sequence length="82" mass="9207">MIEMFAQLRRQDYSFDDEGRSVGNVETYLANPIPFRLGDPAMISEFLVSYGHIMEAEELNIQGIHRCAIMVATRALAGFIPA</sequence>
<protein>
    <submittedName>
        <fullName evidence="1">Uncharacterized protein</fullName>
    </submittedName>
</protein>